<dbReference type="Pfam" id="PF12706">
    <property type="entry name" value="Lactamase_B_2"/>
    <property type="match status" value="1"/>
</dbReference>
<dbReference type="Proteomes" id="UP000076154">
    <property type="component" value="Unassembled WGS sequence"/>
</dbReference>
<dbReference type="STRING" id="39966.A0A369KGT2"/>
<organism evidence="3 4">
    <name type="scientific">Hypsizygus marmoreus</name>
    <name type="common">White beech mushroom</name>
    <name type="synonym">Agaricus marmoreus</name>
    <dbReference type="NCBI Taxonomy" id="39966"/>
    <lineage>
        <taxon>Eukaryota</taxon>
        <taxon>Fungi</taxon>
        <taxon>Dikarya</taxon>
        <taxon>Basidiomycota</taxon>
        <taxon>Agaricomycotina</taxon>
        <taxon>Agaricomycetes</taxon>
        <taxon>Agaricomycetidae</taxon>
        <taxon>Agaricales</taxon>
        <taxon>Tricholomatineae</taxon>
        <taxon>Lyophyllaceae</taxon>
        <taxon>Hypsizygus</taxon>
    </lineage>
</organism>
<reference evidence="3" key="1">
    <citation type="submission" date="2018-04" db="EMBL/GenBank/DDBJ databases">
        <title>Whole genome sequencing of Hypsizygus marmoreus.</title>
        <authorList>
            <person name="Choi I.-G."/>
            <person name="Min B."/>
            <person name="Kim J.-G."/>
            <person name="Kim S."/>
            <person name="Oh Y.-L."/>
            <person name="Kong W.-S."/>
            <person name="Park H."/>
            <person name="Jeong J."/>
            <person name="Song E.-S."/>
        </authorList>
    </citation>
    <scope>NUCLEOTIDE SEQUENCE [LARGE SCALE GENOMIC DNA]</scope>
    <source>
        <strain evidence="3">51987-8</strain>
    </source>
</reference>
<dbReference type="OrthoDB" id="332863at2759"/>
<dbReference type="PANTHER" id="PTHR15032:SF27">
    <property type="entry name" value="N-ACYL-PHOSPHATIDYLETHANOLAMINE-HYDROLYZING PHOSPHOLIPASE D"/>
    <property type="match status" value="1"/>
</dbReference>
<evidence type="ECO:0000313" key="3">
    <source>
        <dbReference type="EMBL" id="RDB30126.1"/>
    </source>
</evidence>
<dbReference type="InterPro" id="IPR001279">
    <property type="entry name" value="Metallo-B-lactamas"/>
</dbReference>
<dbReference type="GO" id="GO:0070290">
    <property type="term" value="F:N-acylphosphatidylethanolamine-specific phospholipase D activity"/>
    <property type="evidence" value="ECO:0007669"/>
    <property type="project" value="TreeGrafter"/>
</dbReference>
<evidence type="ECO:0000259" key="2">
    <source>
        <dbReference type="Pfam" id="PF12706"/>
    </source>
</evidence>
<dbReference type="GO" id="GO:0070291">
    <property type="term" value="P:N-acylethanolamine metabolic process"/>
    <property type="evidence" value="ECO:0007669"/>
    <property type="project" value="TreeGrafter"/>
</dbReference>
<dbReference type="GO" id="GO:0070292">
    <property type="term" value="P:N-acylphosphatidylethanolamine metabolic process"/>
    <property type="evidence" value="ECO:0007669"/>
    <property type="project" value="TreeGrafter"/>
</dbReference>
<dbReference type="GO" id="GO:0005737">
    <property type="term" value="C:cytoplasm"/>
    <property type="evidence" value="ECO:0007669"/>
    <property type="project" value="TreeGrafter"/>
</dbReference>
<dbReference type="PANTHER" id="PTHR15032">
    <property type="entry name" value="N-ACYL-PHOSPHATIDYLETHANOLAMINE-HYDROLYZING PHOSPHOLIPASE D"/>
    <property type="match status" value="1"/>
</dbReference>
<feature type="region of interest" description="Disordered" evidence="1">
    <location>
        <begin position="186"/>
        <end position="219"/>
    </location>
</feature>
<gene>
    <name evidence="3" type="primary">NAPEPLD_1</name>
    <name evidence="3" type="ORF">Hypma_014096</name>
</gene>
<dbReference type="Gene3D" id="3.60.15.10">
    <property type="entry name" value="Ribonuclease Z/Hydroxyacylglutathione hydrolase-like"/>
    <property type="match status" value="1"/>
</dbReference>
<name>A0A369KGT2_HYPMA</name>
<comment type="caution">
    <text evidence="3">The sequence shown here is derived from an EMBL/GenBank/DDBJ whole genome shotgun (WGS) entry which is preliminary data.</text>
</comment>
<sequence>MAPRTTLLDSVKTILQVPLTRARAFETVIEPVKTAVRFCLVSFAGGGKEEVHLYDVAGSIILIGDKRPTRIVFDPIFAERASPTTWFGPRRYLAAPCAQTCVADAGEVSYDHLDIESLRSIHTHWPEVHFFVPLGVKSILLGELELEEMRISELDWWDTVSFPSSSTTEVVEFVCTPAQHNSEVYWTNAKPSGPAGSSGSSPRDPSPSSEPETKTTPSASIYFAGYVQACT</sequence>
<dbReference type="InParanoid" id="A0A369KGT2"/>
<feature type="domain" description="Metallo-beta-lactamase" evidence="2">
    <location>
        <begin position="69"/>
        <end position="184"/>
    </location>
</feature>
<evidence type="ECO:0000256" key="1">
    <source>
        <dbReference type="SAM" id="MobiDB-lite"/>
    </source>
</evidence>
<proteinExistence type="predicted"/>
<dbReference type="AlphaFoldDB" id="A0A369KGT2"/>
<evidence type="ECO:0000313" key="4">
    <source>
        <dbReference type="Proteomes" id="UP000076154"/>
    </source>
</evidence>
<dbReference type="EMBL" id="LUEZ02000009">
    <property type="protein sequence ID" value="RDB30126.1"/>
    <property type="molecule type" value="Genomic_DNA"/>
</dbReference>
<dbReference type="InterPro" id="IPR036866">
    <property type="entry name" value="RibonucZ/Hydroxyglut_hydro"/>
</dbReference>
<protein>
    <submittedName>
        <fullName evidence="3">N-acyl-phosphatidylethanolamine-hydrolyzing phospholipase D</fullName>
    </submittedName>
</protein>
<accession>A0A369KGT2</accession>
<feature type="compositionally biased region" description="Low complexity" evidence="1">
    <location>
        <begin position="191"/>
        <end position="210"/>
    </location>
</feature>
<keyword evidence="4" id="KW-1185">Reference proteome</keyword>